<comment type="caution">
    <text evidence="2">The sequence shown here is derived from an EMBL/GenBank/DDBJ whole genome shotgun (WGS) entry which is preliminary data.</text>
</comment>
<protein>
    <recommendedName>
        <fullName evidence="4">DUF304 domain-containing protein</fullName>
    </recommendedName>
</protein>
<evidence type="ECO:0008006" key="4">
    <source>
        <dbReference type="Google" id="ProtNLM"/>
    </source>
</evidence>
<gene>
    <name evidence="2" type="ORF">US40_C0007G0010</name>
</gene>
<feature type="transmembrane region" description="Helical" evidence="1">
    <location>
        <begin position="46"/>
        <end position="68"/>
    </location>
</feature>
<keyword evidence="1" id="KW-1133">Transmembrane helix</keyword>
<evidence type="ECO:0000313" key="3">
    <source>
        <dbReference type="Proteomes" id="UP000034917"/>
    </source>
</evidence>
<dbReference type="AlphaFoldDB" id="A0A0G0JBC8"/>
<feature type="transmembrane region" description="Helical" evidence="1">
    <location>
        <begin position="74"/>
        <end position="97"/>
    </location>
</feature>
<evidence type="ECO:0000313" key="2">
    <source>
        <dbReference type="EMBL" id="KKQ25511.1"/>
    </source>
</evidence>
<dbReference type="EMBL" id="LBSV01000007">
    <property type="protein sequence ID" value="KKQ25511.1"/>
    <property type="molecule type" value="Genomic_DNA"/>
</dbReference>
<reference evidence="2 3" key="1">
    <citation type="journal article" date="2015" name="Nature">
        <title>rRNA introns, odd ribosomes, and small enigmatic genomes across a large radiation of phyla.</title>
        <authorList>
            <person name="Brown C.T."/>
            <person name="Hug L.A."/>
            <person name="Thomas B.C."/>
            <person name="Sharon I."/>
            <person name="Castelle C.J."/>
            <person name="Singh A."/>
            <person name="Wilkins M.J."/>
            <person name="Williams K.H."/>
            <person name="Banfield J.F."/>
        </authorList>
    </citation>
    <scope>NUCLEOTIDE SEQUENCE [LARGE SCALE GENOMIC DNA]</scope>
</reference>
<dbReference type="PANTHER" id="PTHR37938">
    <property type="entry name" value="BLL0215 PROTEIN"/>
    <property type="match status" value="1"/>
</dbReference>
<keyword evidence="1" id="KW-0472">Membrane</keyword>
<sequence length="185" mass="21263">MENNPKSESRVLFSYLLRPQIKFESYEAGEEVILLLRAHPITQLPWIINSIILFIILFGINFVIPSFLSFNQIFVLNCFVLAFILSYIWMSFLNWYFNVGIITNRRVVDIDFHGILYKEVTVARLNKIEDITVKSGGYFASLFDYGNVFIQTAGTEANVEFINIPFPSLVAQSINQLLGKKHGIQ</sequence>
<organism evidence="2 3">
    <name type="scientific">Candidatus Roizmanbacteria bacterium GW2011_GWC2_37_13</name>
    <dbReference type="NCBI Taxonomy" id="1618486"/>
    <lineage>
        <taxon>Bacteria</taxon>
        <taxon>Candidatus Roizmaniibacteriota</taxon>
    </lineage>
</organism>
<dbReference type="PANTHER" id="PTHR37938:SF1">
    <property type="entry name" value="BLL0215 PROTEIN"/>
    <property type="match status" value="1"/>
</dbReference>
<keyword evidence="1" id="KW-0812">Transmembrane</keyword>
<name>A0A0G0JBC8_9BACT</name>
<accession>A0A0G0JBC8</accession>
<dbReference type="Proteomes" id="UP000034917">
    <property type="component" value="Unassembled WGS sequence"/>
</dbReference>
<evidence type="ECO:0000256" key="1">
    <source>
        <dbReference type="SAM" id="Phobius"/>
    </source>
</evidence>
<proteinExistence type="predicted"/>